<dbReference type="Gene3D" id="2.40.10.220">
    <property type="entry name" value="predicted glycosyltransferase like domains"/>
    <property type="match status" value="1"/>
</dbReference>
<comment type="caution">
    <text evidence="2">The sequence shown here is derived from an EMBL/GenBank/DDBJ whole genome shotgun (WGS) entry which is preliminary data.</text>
</comment>
<dbReference type="GeneID" id="92954095"/>
<feature type="domain" description="PilZ" evidence="1">
    <location>
        <begin position="191"/>
        <end position="265"/>
    </location>
</feature>
<dbReference type="Proteomes" id="UP000673383">
    <property type="component" value="Unassembled WGS sequence"/>
</dbReference>
<dbReference type="GO" id="GO:0035438">
    <property type="term" value="F:cyclic-di-GMP binding"/>
    <property type="evidence" value="ECO:0007669"/>
    <property type="project" value="InterPro"/>
</dbReference>
<organism evidence="2 3">
    <name type="scientific">Bradyrhizobium elkanii</name>
    <dbReference type="NCBI Taxonomy" id="29448"/>
    <lineage>
        <taxon>Bacteria</taxon>
        <taxon>Pseudomonadati</taxon>
        <taxon>Pseudomonadota</taxon>
        <taxon>Alphaproteobacteria</taxon>
        <taxon>Hyphomicrobiales</taxon>
        <taxon>Nitrobacteraceae</taxon>
        <taxon>Bradyrhizobium</taxon>
    </lineage>
</organism>
<dbReference type="EMBL" id="JAFICZ010000001">
    <property type="protein sequence ID" value="MBP1296660.1"/>
    <property type="molecule type" value="Genomic_DNA"/>
</dbReference>
<dbReference type="AlphaFoldDB" id="A0A1E3EJ33"/>
<proteinExistence type="predicted"/>
<protein>
    <recommendedName>
        <fullName evidence="1">PilZ domain-containing protein</fullName>
    </recommendedName>
</protein>
<name>A0A1E3EJ33_BRAEL</name>
<accession>A0A1E3EJ33</accession>
<dbReference type="Pfam" id="PF07238">
    <property type="entry name" value="PilZ"/>
    <property type="match status" value="1"/>
</dbReference>
<gene>
    <name evidence="2" type="ORF">JOH49_006413</name>
</gene>
<reference evidence="2" key="1">
    <citation type="submission" date="2021-02" db="EMBL/GenBank/DDBJ databases">
        <title>Genomic Encyclopedia of Type Strains, Phase IV (KMG-V): Genome sequencing to study the core and pangenomes of soil and plant-associated prokaryotes.</title>
        <authorList>
            <person name="Whitman W."/>
        </authorList>
    </citation>
    <scope>NUCLEOTIDE SEQUENCE</scope>
    <source>
        <strain evidence="2">USDA 406</strain>
    </source>
</reference>
<dbReference type="eggNOG" id="COG5388">
    <property type="taxonomic scope" value="Bacteria"/>
</dbReference>
<evidence type="ECO:0000313" key="3">
    <source>
        <dbReference type="Proteomes" id="UP000673383"/>
    </source>
</evidence>
<sequence>MTFRFIAPDAIRSASQRALLEEWDQLAAGRPFPAFAELRPDPAMHDPRQLVAWAVEGEGRLRKFRAMYQGENVAEAFNSAWAGKTMEQVVPMSLRRITLRPAKECAASGCAVYMVFSTVDASDRQVDCERLLLPFGNGLKVEHLLASLQLTVVGSRPRILKHFDMHSEVRLEGRIRSGFSTGATSEAAGDQRRAVRRNVARAARLSFARRSMTCIVRNLSATGAAVEATDPAAIPDSFRLVLEMEATERRCRVVWRRKGRIGVQFS</sequence>
<dbReference type="SUPFAM" id="SSF141371">
    <property type="entry name" value="PilZ domain-like"/>
    <property type="match status" value="1"/>
</dbReference>
<dbReference type="RefSeq" id="WP_018272107.1">
    <property type="nucleotide sequence ID" value="NZ_BJNL01000011.1"/>
</dbReference>
<evidence type="ECO:0000259" key="1">
    <source>
        <dbReference type="Pfam" id="PF07238"/>
    </source>
</evidence>
<evidence type="ECO:0000313" key="2">
    <source>
        <dbReference type="EMBL" id="MBP1296660.1"/>
    </source>
</evidence>
<dbReference type="InterPro" id="IPR009875">
    <property type="entry name" value="PilZ_domain"/>
</dbReference>
<dbReference type="OrthoDB" id="8139804at2"/>